<evidence type="ECO:0000313" key="3">
    <source>
        <dbReference type="Proteomes" id="UP000184038"/>
    </source>
</evidence>
<feature type="transmembrane region" description="Helical" evidence="1">
    <location>
        <begin position="82"/>
        <end position="103"/>
    </location>
</feature>
<dbReference type="PANTHER" id="PTHR38450">
    <property type="entry name" value="STAGE V SPORULATION PROTEIN AC-RELATED"/>
    <property type="match status" value="1"/>
</dbReference>
<organism evidence="2 3">
    <name type="scientific">Anaerosporobacter mobilis DSM 15930</name>
    <dbReference type="NCBI Taxonomy" id="1120996"/>
    <lineage>
        <taxon>Bacteria</taxon>
        <taxon>Bacillati</taxon>
        <taxon>Bacillota</taxon>
        <taxon>Clostridia</taxon>
        <taxon>Lachnospirales</taxon>
        <taxon>Lachnospiraceae</taxon>
        <taxon>Anaerosporobacter</taxon>
    </lineage>
</organism>
<dbReference type="InterPro" id="IPR005562">
    <property type="entry name" value="SpoVA"/>
</dbReference>
<reference evidence="2 3" key="1">
    <citation type="submission" date="2016-11" db="EMBL/GenBank/DDBJ databases">
        <authorList>
            <person name="Jaros S."/>
            <person name="Januszkiewicz K."/>
            <person name="Wedrychowicz H."/>
        </authorList>
    </citation>
    <scope>NUCLEOTIDE SEQUENCE [LARGE SCALE GENOMIC DNA]</scope>
    <source>
        <strain evidence="2 3">DSM 15930</strain>
    </source>
</reference>
<keyword evidence="1" id="KW-0812">Transmembrane</keyword>
<proteinExistence type="predicted"/>
<dbReference type="Proteomes" id="UP000184038">
    <property type="component" value="Unassembled WGS sequence"/>
</dbReference>
<accession>A0A1M7KT49</accession>
<feature type="transmembrane region" description="Helical" evidence="1">
    <location>
        <begin position="151"/>
        <end position="169"/>
    </location>
</feature>
<keyword evidence="1" id="KW-1133">Transmembrane helix</keyword>
<gene>
    <name evidence="2" type="ORF">SAMN02746066_02941</name>
</gene>
<dbReference type="STRING" id="1120996.SAMN02746066_02941"/>
<evidence type="ECO:0000313" key="2">
    <source>
        <dbReference type="EMBL" id="SHM68631.1"/>
    </source>
</evidence>
<feature type="transmembrane region" description="Helical" evidence="1">
    <location>
        <begin position="53"/>
        <end position="76"/>
    </location>
</feature>
<dbReference type="AlphaFoldDB" id="A0A1M7KT49"/>
<evidence type="ECO:0000256" key="1">
    <source>
        <dbReference type="SAM" id="Phobius"/>
    </source>
</evidence>
<dbReference type="Pfam" id="PF03862">
    <property type="entry name" value="SpoVAC_SpoVAEB"/>
    <property type="match status" value="1"/>
</dbReference>
<dbReference type="PANTHER" id="PTHR38450:SF1">
    <property type="entry name" value="STAGE V SPORULATION PROTEIN AC"/>
    <property type="match status" value="1"/>
</dbReference>
<name>A0A1M7KT49_9FIRM</name>
<protein>
    <submittedName>
        <fullName evidence="2">Stage V sporulation protein AC</fullName>
    </submittedName>
</protein>
<sequence>MQENKKKEPENMNKPSMKDVLNQTDVNTRQQFYNQYVKDVTPTHSCFANVCKAFLIGGIICTIGQGLLNLYIAMGFNKEVAALYNIISLVGLSALLTGLGWYAKLAKFGGAGTLVPITGFANSVAAPAIEFKKEGQVFGIGCKIFNIAGPVILYGIVISWILGVIYYILLRLGIV</sequence>
<keyword evidence="1" id="KW-0472">Membrane</keyword>
<keyword evidence="3" id="KW-1185">Reference proteome</keyword>
<dbReference type="EMBL" id="FRCP01000014">
    <property type="protein sequence ID" value="SHM68631.1"/>
    <property type="molecule type" value="Genomic_DNA"/>
</dbReference>